<dbReference type="EMBL" id="CATQJL010000305">
    <property type="protein sequence ID" value="CAJ0602065.1"/>
    <property type="molecule type" value="Genomic_DNA"/>
</dbReference>
<proteinExistence type="predicted"/>
<protein>
    <recommendedName>
        <fullName evidence="2">aECM cysteine-cradle domain-containing protein</fullName>
    </recommendedName>
</protein>
<evidence type="ECO:0000259" key="2">
    <source>
        <dbReference type="Pfam" id="PF23626"/>
    </source>
</evidence>
<name>A0AA36H102_CYLNA</name>
<dbReference type="Proteomes" id="UP001176961">
    <property type="component" value="Unassembled WGS sequence"/>
</dbReference>
<keyword evidence="4" id="KW-1185">Reference proteome</keyword>
<dbReference type="AlphaFoldDB" id="A0AA36H102"/>
<dbReference type="InterPro" id="IPR055352">
    <property type="entry name" value="CCD_aECM"/>
</dbReference>
<evidence type="ECO:0000256" key="1">
    <source>
        <dbReference type="SAM" id="MobiDB-lite"/>
    </source>
</evidence>
<feature type="region of interest" description="Disordered" evidence="1">
    <location>
        <begin position="115"/>
        <end position="140"/>
    </location>
</feature>
<comment type="caution">
    <text evidence="3">The sequence shown here is derived from an EMBL/GenBank/DDBJ whole genome shotgun (WGS) entry which is preliminary data.</text>
</comment>
<evidence type="ECO:0000313" key="4">
    <source>
        <dbReference type="Proteomes" id="UP001176961"/>
    </source>
</evidence>
<accession>A0AA36H102</accession>
<feature type="domain" description="aECM cysteine-cradle" evidence="2">
    <location>
        <begin position="194"/>
        <end position="223"/>
    </location>
</feature>
<sequence>MTIPDATIMKNSFKPPPKNGQMGVGVDQRELELRKATGKKCRHIKSKNYTLLMTCNKTSTFLLSSLIIDFGSRKLEEPNKYTGDRLDYDTNCDDYNYPDEELPVLRRKMRRPKLRCSTKTPCHSGPLPRGDHFQPQSTPLPPIPQQPSPLPLVAPPTQANTPQVPVGILPPHIPLPVPLTPAPPFQMIQMEESTPETCQQMLRLATAFGIADISSYARECCFF</sequence>
<dbReference type="Pfam" id="PF23626">
    <property type="entry name" value="CCD_aECM"/>
    <property type="match status" value="1"/>
</dbReference>
<organism evidence="3 4">
    <name type="scientific">Cylicocyclus nassatus</name>
    <name type="common">Nematode worm</name>
    <dbReference type="NCBI Taxonomy" id="53992"/>
    <lineage>
        <taxon>Eukaryota</taxon>
        <taxon>Metazoa</taxon>
        <taxon>Ecdysozoa</taxon>
        <taxon>Nematoda</taxon>
        <taxon>Chromadorea</taxon>
        <taxon>Rhabditida</taxon>
        <taxon>Rhabditina</taxon>
        <taxon>Rhabditomorpha</taxon>
        <taxon>Strongyloidea</taxon>
        <taxon>Strongylidae</taxon>
        <taxon>Cylicocyclus</taxon>
    </lineage>
</organism>
<reference evidence="3" key="1">
    <citation type="submission" date="2023-07" db="EMBL/GenBank/DDBJ databases">
        <authorList>
            <consortium name="CYATHOMIX"/>
        </authorList>
    </citation>
    <scope>NUCLEOTIDE SEQUENCE</scope>
    <source>
        <strain evidence="3">N/A</strain>
    </source>
</reference>
<gene>
    <name evidence="3" type="ORF">CYNAS_LOCUS14048</name>
</gene>
<evidence type="ECO:0000313" key="3">
    <source>
        <dbReference type="EMBL" id="CAJ0602065.1"/>
    </source>
</evidence>